<proteinExistence type="predicted"/>
<protein>
    <submittedName>
        <fullName evidence="2">Uncharacterized protein</fullName>
    </submittedName>
</protein>
<dbReference type="Proteomes" id="UP000078200">
    <property type="component" value="Unassembled WGS sequence"/>
</dbReference>
<evidence type="ECO:0000256" key="1">
    <source>
        <dbReference type="SAM" id="MobiDB-lite"/>
    </source>
</evidence>
<evidence type="ECO:0000313" key="2">
    <source>
        <dbReference type="EnsemblMetazoa" id="GAUT002964-PA"/>
    </source>
</evidence>
<dbReference type="AlphaFoldDB" id="A0A1A9UF82"/>
<dbReference type="VEuPathDB" id="VectorBase:GAUT002964"/>
<accession>A0A1A9UF82</accession>
<feature type="compositionally biased region" description="Polar residues" evidence="1">
    <location>
        <begin position="120"/>
        <end position="146"/>
    </location>
</feature>
<organism evidence="2 3">
    <name type="scientific">Glossina austeni</name>
    <name type="common">Savannah tsetse fly</name>
    <dbReference type="NCBI Taxonomy" id="7395"/>
    <lineage>
        <taxon>Eukaryota</taxon>
        <taxon>Metazoa</taxon>
        <taxon>Ecdysozoa</taxon>
        <taxon>Arthropoda</taxon>
        <taxon>Hexapoda</taxon>
        <taxon>Insecta</taxon>
        <taxon>Pterygota</taxon>
        <taxon>Neoptera</taxon>
        <taxon>Endopterygota</taxon>
        <taxon>Diptera</taxon>
        <taxon>Brachycera</taxon>
        <taxon>Muscomorpha</taxon>
        <taxon>Hippoboscoidea</taxon>
        <taxon>Glossinidae</taxon>
        <taxon>Glossina</taxon>
    </lineage>
</organism>
<dbReference type="STRING" id="7395.A0A1A9UF82"/>
<keyword evidence="3" id="KW-1185">Reference proteome</keyword>
<name>A0A1A9UF82_GLOAU</name>
<feature type="region of interest" description="Disordered" evidence="1">
    <location>
        <begin position="106"/>
        <end position="146"/>
    </location>
</feature>
<reference evidence="2" key="1">
    <citation type="submission" date="2020-05" db="UniProtKB">
        <authorList>
            <consortium name="EnsemblMetazoa"/>
        </authorList>
    </citation>
    <scope>IDENTIFICATION</scope>
    <source>
        <strain evidence="2">TTRI</strain>
    </source>
</reference>
<feature type="region of interest" description="Disordered" evidence="1">
    <location>
        <begin position="1"/>
        <end position="28"/>
    </location>
</feature>
<feature type="compositionally biased region" description="Low complexity" evidence="1">
    <location>
        <begin position="106"/>
        <end position="119"/>
    </location>
</feature>
<dbReference type="EnsemblMetazoa" id="GAUT002964-RA">
    <property type="protein sequence ID" value="GAUT002964-PA"/>
    <property type="gene ID" value="GAUT002964"/>
</dbReference>
<evidence type="ECO:0000313" key="3">
    <source>
        <dbReference type="Proteomes" id="UP000078200"/>
    </source>
</evidence>
<sequence length="186" mass="19673">MQINGTNTGPTMAASEPPEPPPRNPERINASLHKLNESKTFKSLDDKSVNNNKPLKPLLSLDTANTPLAVAATTISSASATTSLVSTKPTALGLQSPSAGVLLFGKQNQKQQQQQQQQQTNSDLTPSGDSNSTLSSNGSNHTLTSPMTIDNQRLNFQHAASLEDVPAVSTRGNANCQSELLLSEIV</sequence>
<feature type="compositionally biased region" description="Polar residues" evidence="1">
    <location>
        <begin position="1"/>
        <end position="10"/>
    </location>
</feature>